<proteinExistence type="predicted"/>
<dbReference type="InterPro" id="IPR020471">
    <property type="entry name" value="AKR"/>
</dbReference>
<evidence type="ECO:0000313" key="8">
    <source>
        <dbReference type="Proteomes" id="UP001549921"/>
    </source>
</evidence>
<keyword evidence="1" id="KW-0560">Oxidoreductase</keyword>
<dbReference type="Proteomes" id="UP001549921">
    <property type="component" value="Unassembled WGS sequence"/>
</dbReference>
<evidence type="ECO:0000259" key="6">
    <source>
        <dbReference type="Pfam" id="PF00248"/>
    </source>
</evidence>
<feature type="binding site" evidence="3">
    <location>
        <position position="142"/>
    </location>
    <ligand>
        <name>substrate</name>
    </ligand>
</feature>
<dbReference type="InterPro" id="IPR036812">
    <property type="entry name" value="NAD(P)_OxRdtase_dom_sf"/>
</dbReference>
<name>A0ABD0S739_LOXSC</name>
<evidence type="ECO:0000256" key="1">
    <source>
        <dbReference type="ARBA" id="ARBA00023002"/>
    </source>
</evidence>
<dbReference type="Gene3D" id="3.20.20.100">
    <property type="entry name" value="NADP-dependent oxidoreductase domain"/>
    <property type="match status" value="1"/>
</dbReference>
<feature type="chain" id="PRO_5044840508" description="NADP-dependent oxidoreductase domain-containing protein" evidence="5">
    <location>
        <begin position="18"/>
        <end position="336"/>
    </location>
</feature>
<dbReference type="PROSITE" id="PS00798">
    <property type="entry name" value="ALDOKETO_REDUCTASE_1"/>
    <property type="match status" value="1"/>
</dbReference>
<evidence type="ECO:0000256" key="2">
    <source>
        <dbReference type="PIRSR" id="PIRSR000097-1"/>
    </source>
</evidence>
<evidence type="ECO:0000256" key="5">
    <source>
        <dbReference type="SAM" id="SignalP"/>
    </source>
</evidence>
<dbReference type="Pfam" id="PF00248">
    <property type="entry name" value="Aldo_ket_red"/>
    <property type="match status" value="1"/>
</dbReference>
<dbReference type="GO" id="GO:0016616">
    <property type="term" value="F:oxidoreductase activity, acting on the CH-OH group of donors, NAD or NADP as acceptor"/>
    <property type="evidence" value="ECO:0007669"/>
    <property type="project" value="UniProtKB-ARBA"/>
</dbReference>
<dbReference type="InterPro" id="IPR018170">
    <property type="entry name" value="Aldo/ket_reductase_CS"/>
</dbReference>
<feature type="site" description="Lowers pKa of active site Tyr" evidence="4">
    <location>
        <position position="109"/>
    </location>
</feature>
<organism evidence="7 8">
    <name type="scientific">Loxostege sticticalis</name>
    <name type="common">Beet webworm moth</name>
    <dbReference type="NCBI Taxonomy" id="481309"/>
    <lineage>
        <taxon>Eukaryota</taxon>
        <taxon>Metazoa</taxon>
        <taxon>Ecdysozoa</taxon>
        <taxon>Arthropoda</taxon>
        <taxon>Hexapoda</taxon>
        <taxon>Insecta</taxon>
        <taxon>Pterygota</taxon>
        <taxon>Neoptera</taxon>
        <taxon>Endopterygota</taxon>
        <taxon>Lepidoptera</taxon>
        <taxon>Glossata</taxon>
        <taxon>Ditrysia</taxon>
        <taxon>Pyraloidea</taxon>
        <taxon>Crambidae</taxon>
        <taxon>Pyraustinae</taxon>
        <taxon>Loxostege</taxon>
    </lineage>
</organism>
<reference evidence="7 8" key="1">
    <citation type="submission" date="2024-06" db="EMBL/GenBank/DDBJ databases">
        <title>A chromosome-level genome assembly of beet webworm, Loxostege sticticalis.</title>
        <authorList>
            <person name="Zhang Y."/>
        </authorList>
    </citation>
    <scope>NUCLEOTIDE SEQUENCE [LARGE SCALE GENOMIC DNA]</scope>
    <source>
        <strain evidence="7">AQ028</strain>
        <tissue evidence="7">Male pupae</tissue>
    </source>
</reference>
<dbReference type="FunFam" id="3.20.20.100:FF:000002">
    <property type="entry name" value="2,5-diketo-D-gluconic acid reductase A"/>
    <property type="match status" value="1"/>
</dbReference>
<sequence>MLCNLLIVVLSVHFVRSDVAPQLAPKLTLHHGKEIPSLALGTWLGNNTKGRVEPQSSEVEAAVSTAIDLGYRHIDTAFAYKVEDQVGRAVNKKIKEGAVKREDLFITTKLWNDRHAQAAVVPALRESLDKLQLEHVDLYLIHWPVGQFGNQSYDYTDYLDTWRGMLEAKELGLARSIGVSNFNEQQIDRIIAAGLEAPEVLQVEINLNLQQPSLLSYCKRKNIVVMGYTPFGSLFYSKAREDAPPPRVDDAALVEVARKYNKTVTQVTLRYLLDLGIIPIPKALKPDHIAQNFNIFDFSLSQEDKDLLKSYDKGYRTIPQLKWLDHPYYPFEKAVV</sequence>
<dbReference type="EMBL" id="JBEDNZ010000028">
    <property type="protein sequence ID" value="KAL0809884.1"/>
    <property type="molecule type" value="Genomic_DNA"/>
</dbReference>
<dbReference type="SUPFAM" id="SSF51430">
    <property type="entry name" value="NAD(P)-linked oxidoreductase"/>
    <property type="match status" value="1"/>
</dbReference>
<feature type="domain" description="NADP-dependent oxidoreductase" evidence="6">
    <location>
        <begin position="38"/>
        <end position="310"/>
    </location>
</feature>
<dbReference type="AlphaFoldDB" id="A0ABD0S739"/>
<dbReference type="InterPro" id="IPR023210">
    <property type="entry name" value="NADP_OxRdtase_dom"/>
</dbReference>
<accession>A0ABD0S739</accession>
<feature type="signal peptide" evidence="5">
    <location>
        <begin position="1"/>
        <end position="17"/>
    </location>
</feature>
<dbReference type="PANTHER" id="PTHR11732">
    <property type="entry name" value="ALDO/KETO REDUCTASE"/>
    <property type="match status" value="1"/>
</dbReference>
<gene>
    <name evidence="7" type="ORF">ABMA28_011363</name>
</gene>
<keyword evidence="5" id="KW-0732">Signal</keyword>
<evidence type="ECO:0000313" key="7">
    <source>
        <dbReference type="EMBL" id="KAL0809884.1"/>
    </source>
</evidence>
<comment type="caution">
    <text evidence="7">The sequence shown here is derived from an EMBL/GenBank/DDBJ whole genome shotgun (WGS) entry which is preliminary data.</text>
</comment>
<evidence type="ECO:0000256" key="3">
    <source>
        <dbReference type="PIRSR" id="PIRSR000097-2"/>
    </source>
</evidence>
<evidence type="ECO:0000256" key="4">
    <source>
        <dbReference type="PIRSR" id="PIRSR000097-3"/>
    </source>
</evidence>
<protein>
    <recommendedName>
        <fullName evidence="6">NADP-dependent oxidoreductase domain-containing protein</fullName>
    </recommendedName>
</protein>
<dbReference type="PIRSF" id="PIRSF000097">
    <property type="entry name" value="AKR"/>
    <property type="match status" value="1"/>
</dbReference>
<feature type="active site" description="Proton donor" evidence="2">
    <location>
        <position position="80"/>
    </location>
</feature>
<dbReference type="PRINTS" id="PR00069">
    <property type="entry name" value="ALDKETRDTASE"/>
</dbReference>
<dbReference type="PROSITE" id="PS00062">
    <property type="entry name" value="ALDOKETO_REDUCTASE_2"/>
    <property type="match status" value="1"/>
</dbReference>